<dbReference type="PANTHER" id="PTHR48041">
    <property type="entry name" value="ABC TRANSPORTER G FAMILY MEMBER 28"/>
    <property type="match status" value="1"/>
</dbReference>
<dbReference type="AlphaFoldDB" id="A0A1B6DZN6"/>
<dbReference type="InterPro" id="IPR017871">
    <property type="entry name" value="ABC_transporter-like_CS"/>
</dbReference>
<evidence type="ECO:0000256" key="7">
    <source>
        <dbReference type="ARBA" id="ARBA00022989"/>
    </source>
</evidence>
<evidence type="ECO:0000256" key="8">
    <source>
        <dbReference type="ARBA" id="ARBA00023136"/>
    </source>
</evidence>
<organism evidence="10">
    <name type="scientific">Clastoptera arizonana</name>
    <name type="common">Arizona spittle bug</name>
    <dbReference type="NCBI Taxonomy" id="38151"/>
    <lineage>
        <taxon>Eukaryota</taxon>
        <taxon>Metazoa</taxon>
        <taxon>Ecdysozoa</taxon>
        <taxon>Arthropoda</taxon>
        <taxon>Hexapoda</taxon>
        <taxon>Insecta</taxon>
        <taxon>Pterygota</taxon>
        <taxon>Neoptera</taxon>
        <taxon>Paraneoptera</taxon>
        <taxon>Hemiptera</taxon>
        <taxon>Auchenorrhyncha</taxon>
        <taxon>Cercopoidea</taxon>
        <taxon>Clastopteridae</taxon>
        <taxon>Clastoptera</taxon>
    </lineage>
</organism>
<dbReference type="SMART" id="SM00382">
    <property type="entry name" value="AAA"/>
    <property type="match status" value="1"/>
</dbReference>
<feature type="domain" description="ABC transporter" evidence="9">
    <location>
        <begin position="11"/>
        <end position="245"/>
    </location>
</feature>
<evidence type="ECO:0000256" key="1">
    <source>
        <dbReference type="ARBA" id="ARBA00004141"/>
    </source>
</evidence>
<dbReference type="PROSITE" id="PS00211">
    <property type="entry name" value="ABC_TRANSPORTER_1"/>
    <property type="match status" value="1"/>
</dbReference>
<dbReference type="GO" id="GO:0005524">
    <property type="term" value="F:ATP binding"/>
    <property type="evidence" value="ECO:0007669"/>
    <property type="project" value="UniProtKB-KW"/>
</dbReference>
<dbReference type="InterPro" id="IPR027417">
    <property type="entry name" value="P-loop_NTPase"/>
</dbReference>
<protein>
    <recommendedName>
        <fullName evidence="9">ABC transporter domain-containing protein</fullName>
    </recommendedName>
</protein>
<dbReference type="Pfam" id="PF00005">
    <property type="entry name" value="ABC_tran"/>
    <property type="match status" value="1"/>
</dbReference>
<keyword evidence="7" id="KW-1133">Transmembrane helix</keyword>
<evidence type="ECO:0000313" key="10">
    <source>
        <dbReference type="EMBL" id="JAS31107.1"/>
    </source>
</evidence>
<keyword evidence="3" id="KW-0813">Transport</keyword>
<comment type="subcellular location">
    <subcellularLocation>
        <location evidence="1">Membrane</location>
        <topology evidence="1">Multi-pass membrane protein</topology>
    </subcellularLocation>
</comment>
<dbReference type="FunFam" id="3.40.50.300:FF:001077">
    <property type="entry name" value="Uncharacterized protein, isoform A"/>
    <property type="match status" value="1"/>
</dbReference>
<dbReference type="InterPro" id="IPR003593">
    <property type="entry name" value="AAA+_ATPase"/>
</dbReference>
<evidence type="ECO:0000256" key="2">
    <source>
        <dbReference type="ARBA" id="ARBA00005814"/>
    </source>
</evidence>
<evidence type="ECO:0000256" key="5">
    <source>
        <dbReference type="ARBA" id="ARBA00022741"/>
    </source>
</evidence>
<name>A0A1B6DZN6_9HEMI</name>
<evidence type="ECO:0000256" key="6">
    <source>
        <dbReference type="ARBA" id="ARBA00022840"/>
    </source>
</evidence>
<accession>A0A1B6DZN6</accession>
<evidence type="ECO:0000259" key="9">
    <source>
        <dbReference type="PROSITE" id="PS50893"/>
    </source>
</evidence>
<proteinExistence type="inferred from homology"/>
<keyword evidence="5" id="KW-0547">Nucleotide-binding</keyword>
<reference evidence="10" key="1">
    <citation type="submission" date="2015-12" db="EMBL/GenBank/DDBJ databases">
        <title>De novo transcriptome assembly of four potential Pierce s Disease insect vectors from Arizona vineyards.</title>
        <authorList>
            <person name="Tassone E.E."/>
        </authorList>
    </citation>
    <scope>NUCLEOTIDE SEQUENCE</scope>
</reference>
<dbReference type="GO" id="GO:0016887">
    <property type="term" value="F:ATP hydrolysis activity"/>
    <property type="evidence" value="ECO:0007669"/>
    <property type="project" value="InterPro"/>
</dbReference>
<evidence type="ECO:0000256" key="3">
    <source>
        <dbReference type="ARBA" id="ARBA00022448"/>
    </source>
</evidence>
<dbReference type="EMBL" id="GEDC01006191">
    <property type="protein sequence ID" value="JAS31107.1"/>
    <property type="molecule type" value="Transcribed_RNA"/>
</dbReference>
<dbReference type="CDD" id="cd03213">
    <property type="entry name" value="ABCG_EPDR"/>
    <property type="match status" value="1"/>
</dbReference>
<dbReference type="PANTHER" id="PTHR48041:SF118">
    <property type="entry name" value="ATP-BINDING CASSETTE TRANSPORTER (ABC TRANSPORTER) FAMILY G MEMBER 16"/>
    <property type="match status" value="1"/>
</dbReference>
<sequence>MEYHRAQALTLEFTDLVFKGQNKKIILNGVNGRFRPGYLCAILGPSGAGKTSLLNILAGFKVAGVTGSILVNGKPRNVTKLRQQSCYITQEFAMLNVLTVRETMEIAACLKLGNTVEKKKKAAVVEEIATVLGLKGSLDQRVAKLSGGEKKRVSIAMELITNPPIMFFDEPTSGLDSCSSLQVMTHLQSLARGGRTIIVVIHQPSSRILELIDDILLISGGQSIYNGPLSELVSTFNSIGVQCPQYYNRADFALEVACHERGDHVDKLAKLTAKTHRERRGDFYMDKITFITSCSDVTTSTERSSMLAMV</sequence>
<gene>
    <name evidence="10" type="ORF">g.6299</name>
</gene>
<evidence type="ECO:0000256" key="4">
    <source>
        <dbReference type="ARBA" id="ARBA00022692"/>
    </source>
</evidence>
<dbReference type="Pfam" id="PF19055">
    <property type="entry name" value="ABC2_membrane_7"/>
    <property type="match status" value="1"/>
</dbReference>
<comment type="similarity">
    <text evidence="2">Belongs to the ABC transporter superfamily. ABCG family. Eye pigment precursor importer (TC 3.A.1.204) subfamily.</text>
</comment>
<keyword evidence="8" id="KW-0472">Membrane</keyword>
<dbReference type="SUPFAM" id="SSF52540">
    <property type="entry name" value="P-loop containing nucleoside triphosphate hydrolases"/>
    <property type="match status" value="1"/>
</dbReference>
<keyword evidence="4" id="KW-0812">Transmembrane</keyword>
<dbReference type="InterPro" id="IPR003439">
    <property type="entry name" value="ABC_transporter-like_ATP-bd"/>
</dbReference>
<dbReference type="Gene3D" id="3.40.50.300">
    <property type="entry name" value="P-loop containing nucleotide triphosphate hydrolases"/>
    <property type="match status" value="1"/>
</dbReference>
<dbReference type="PROSITE" id="PS50893">
    <property type="entry name" value="ABC_TRANSPORTER_2"/>
    <property type="match status" value="1"/>
</dbReference>
<dbReference type="InterPro" id="IPR043926">
    <property type="entry name" value="ABCG_dom"/>
</dbReference>
<keyword evidence="6" id="KW-0067">ATP-binding</keyword>
<dbReference type="GO" id="GO:0140359">
    <property type="term" value="F:ABC-type transporter activity"/>
    <property type="evidence" value="ECO:0007669"/>
    <property type="project" value="InterPro"/>
</dbReference>
<dbReference type="GO" id="GO:0005886">
    <property type="term" value="C:plasma membrane"/>
    <property type="evidence" value="ECO:0007669"/>
    <property type="project" value="TreeGrafter"/>
</dbReference>
<dbReference type="InterPro" id="IPR050352">
    <property type="entry name" value="ABCG_transporters"/>
</dbReference>